<accession>A0AAV2T198</accession>
<evidence type="ECO:0000313" key="2">
    <source>
        <dbReference type="EMBL" id="CAL5130158.1"/>
    </source>
</evidence>
<keyword evidence="1" id="KW-1133">Transmembrane helix</keyword>
<evidence type="ECO:0000313" key="3">
    <source>
        <dbReference type="Proteomes" id="UP001497525"/>
    </source>
</evidence>
<dbReference type="EMBL" id="CAXLJL010000057">
    <property type="protein sequence ID" value="CAL5130158.1"/>
    <property type="molecule type" value="Genomic_DNA"/>
</dbReference>
<evidence type="ECO:0000256" key="1">
    <source>
        <dbReference type="SAM" id="Phobius"/>
    </source>
</evidence>
<reference evidence="2" key="1">
    <citation type="submission" date="2024-06" db="EMBL/GenBank/DDBJ databases">
        <authorList>
            <person name="Liu X."/>
            <person name="Lenzi L."/>
            <person name="Haldenby T S."/>
            <person name="Uol C."/>
        </authorList>
    </citation>
    <scope>NUCLEOTIDE SEQUENCE</scope>
</reference>
<organism evidence="2 3">
    <name type="scientific">Calicophoron daubneyi</name>
    <name type="common">Rumen fluke</name>
    <name type="synonym">Paramphistomum daubneyi</name>
    <dbReference type="NCBI Taxonomy" id="300641"/>
    <lineage>
        <taxon>Eukaryota</taxon>
        <taxon>Metazoa</taxon>
        <taxon>Spiralia</taxon>
        <taxon>Lophotrochozoa</taxon>
        <taxon>Platyhelminthes</taxon>
        <taxon>Trematoda</taxon>
        <taxon>Digenea</taxon>
        <taxon>Plagiorchiida</taxon>
        <taxon>Pronocephalata</taxon>
        <taxon>Paramphistomoidea</taxon>
        <taxon>Paramphistomidae</taxon>
        <taxon>Calicophoron</taxon>
    </lineage>
</organism>
<keyword evidence="1" id="KW-0812">Transmembrane</keyword>
<gene>
    <name evidence="2" type="ORF">CDAUBV1_LOCUS1597</name>
</gene>
<proteinExistence type="predicted"/>
<name>A0AAV2T198_CALDB</name>
<keyword evidence="1" id="KW-0472">Membrane</keyword>
<sequence>MSPNTRLLKVAAICVQALGYGLLFAFCLYLLYRYCSYLKSRGAFPHDRDRLHAEDEESMQCRQIPVLRGVIIGVPVNRRPPPTQQTLEAPPKYPALTGHHSADILKKPFFKTILPPRPASN</sequence>
<protein>
    <submittedName>
        <fullName evidence="2">Uncharacterized protein</fullName>
    </submittedName>
</protein>
<dbReference type="Proteomes" id="UP001497525">
    <property type="component" value="Unassembled WGS sequence"/>
</dbReference>
<feature type="transmembrane region" description="Helical" evidence="1">
    <location>
        <begin position="6"/>
        <end position="32"/>
    </location>
</feature>
<dbReference type="AlphaFoldDB" id="A0AAV2T198"/>
<comment type="caution">
    <text evidence="2">The sequence shown here is derived from an EMBL/GenBank/DDBJ whole genome shotgun (WGS) entry which is preliminary data.</text>
</comment>